<dbReference type="EMBL" id="VDEP01000172">
    <property type="protein sequence ID" value="KAA1126400.1"/>
    <property type="molecule type" value="Genomic_DNA"/>
</dbReference>
<sequence>MSAIGEARDRWIAFQQVFKDHNSPRPYRYPLEAAGAEQEVVRTWTRWIHTRAISIAPV</sequence>
<dbReference type="AlphaFoldDB" id="A0A5B0RKP0"/>
<evidence type="ECO:0000313" key="3">
    <source>
        <dbReference type="Proteomes" id="UP000324748"/>
    </source>
</evidence>
<keyword evidence="3" id="KW-1185">Reference proteome</keyword>
<dbReference type="Proteomes" id="UP000324748">
    <property type="component" value="Unassembled WGS sequence"/>
</dbReference>
<reference evidence="3 4" key="1">
    <citation type="submission" date="2019-05" db="EMBL/GenBank/DDBJ databases">
        <title>Emergence of the Ug99 lineage of the wheat stem rust pathogen through somatic hybridization.</title>
        <authorList>
            <person name="Li F."/>
            <person name="Upadhyaya N.M."/>
            <person name="Sperschneider J."/>
            <person name="Matny O."/>
            <person name="Nguyen-Phuc H."/>
            <person name="Mago R."/>
            <person name="Raley C."/>
            <person name="Miller M.E."/>
            <person name="Silverstein K.A.T."/>
            <person name="Henningsen E."/>
            <person name="Hirsch C.D."/>
            <person name="Visser B."/>
            <person name="Pretorius Z.A."/>
            <person name="Steffenson B.J."/>
            <person name="Schwessinger B."/>
            <person name="Dodds P.N."/>
            <person name="Figueroa M."/>
        </authorList>
    </citation>
    <scope>NUCLEOTIDE SEQUENCE [LARGE SCALE GENOMIC DNA]</scope>
    <source>
        <strain evidence="1">21-0</strain>
        <strain evidence="2 4">Ug99</strain>
    </source>
</reference>
<dbReference type="Proteomes" id="UP000325313">
    <property type="component" value="Unassembled WGS sequence"/>
</dbReference>
<comment type="caution">
    <text evidence="2">The sequence shown here is derived from an EMBL/GenBank/DDBJ whole genome shotgun (WGS) entry which is preliminary data.</text>
</comment>
<organism evidence="2 4">
    <name type="scientific">Puccinia graminis f. sp. tritici</name>
    <dbReference type="NCBI Taxonomy" id="56615"/>
    <lineage>
        <taxon>Eukaryota</taxon>
        <taxon>Fungi</taxon>
        <taxon>Dikarya</taxon>
        <taxon>Basidiomycota</taxon>
        <taxon>Pucciniomycotina</taxon>
        <taxon>Pucciniomycetes</taxon>
        <taxon>Pucciniales</taxon>
        <taxon>Pucciniaceae</taxon>
        <taxon>Puccinia</taxon>
    </lineage>
</organism>
<evidence type="ECO:0000313" key="2">
    <source>
        <dbReference type="EMBL" id="KAA1126400.1"/>
    </source>
</evidence>
<accession>A0A5B0RKP0</accession>
<name>A0A5B0RKP0_PUCGR</name>
<gene>
    <name evidence="1" type="ORF">PGT21_034637</name>
    <name evidence="2" type="ORF">PGTUg99_030936</name>
</gene>
<protein>
    <submittedName>
        <fullName evidence="2">Uncharacterized protein</fullName>
    </submittedName>
</protein>
<evidence type="ECO:0000313" key="4">
    <source>
        <dbReference type="Proteomes" id="UP000325313"/>
    </source>
</evidence>
<proteinExistence type="predicted"/>
<dbReference type="EMBL" id="VSWC01000040">
    <property type="protein sequence ID" value="KAA1106413.1"/>
    <property type="molecule type" value="Genomic_DNA"/>
</dbReference>
<evidence type="ECO:0000313" key="1">
    <source>
        <dbReference type="EMBL" id="KAA1106413.1"/>
    </source>
</evidence>